<keyword evidence="7" id="KW-1185">Reference proteome</keyword>
<dbReference type="InterPro" id="IPR018264">
    <property type="entry name" value="Ribosomal_bL33_CS"/>
</dbReference>
<name>A0A417YC34_9BACI</name>
<dbReference type="NCBIfam" id="NF001860">
    <property type="entry name" value="PRK00595.1"/>
    <property type="match status" value="1"/>
</dbReference>
<dbReference type="NCBIfam" id="NF001764">
    <property type="entry name" value="PRK00504.1"/>
    <property type="match status" value="1"/>
</dbReference>
<evidence type="ECO:0000256" key="4">
    <source>
        <dbReference type="ARBA" id="ARBA00035176"/>
    </source>
</evidence>
<dbReference type="InterPro" id="IPR001705">
    <property type="entry name" value="Ribosomal_bL33"/>
</dbReference>
<dbReference type="HAMAP" id="MF_00294">
    <property type="entry name" value="Ribosomal_bL33"/>
    <property type="match status" value="1"/>
</dbReference>
<dbReference type="GO" id="GO:0006412">
    <property type="term" value="P:translation"/>
    <property type="evidence" value="ECO:0007669"/>
    <property type="project" value="UniProtKB-UniRule"/>
</dbReference>
<organism evidence="6 7">
    <name type="scientific">Oceanobacillus profundus</name>
    <dbReference type="NCBI Taxonomy" id="372463"/>
    <lineage>
        <taxon>Bacteria</taxon>
        <taxon>Bacillati</taxon>
        <taxon>Bacillota</taxon>
        <taxon>Bacilli</taxon>
        <taxon>Bacillales</taxon>
        <taxon>Bacillaceae</taxon>
        <taxon>Oceanobacillus</taxon>
    </lineage>
</organism>
<evidence type="ECO:0000256" key="3">
    <source>
        <dbReference type="ARBA" id="ARBA00023274"/>
    </source>
</evidence>
<evidence type="ECO:0000256" key="5">
    <source>
        <dbReference type="HAMAP-Rule" id="MF_00294"/>
    </source>
</evidence>
<dbReference type="Gene3D" id="2.20.28.120">
    <property type="entry name" value="Ribosomal protein L33"/>
    <property type="match status" value="1"/>
</dbReference>
<sequence length="49" mass="5576">MSNKITLACAICSSRNYSTNKNVSTKATRLEVRKYCKTCGQHTLHRETK</sequence>
<dbReference type="EMBL" id="QWEH01000015">
    <property type="protein sequence ID" value="RHW30165.1"/>
    <property type="molecule type" value="Genomic_DNA"/>
</dbReference>
<dbReference type="GO" id="GO:1990904">
    <property type="term" value="C:ribonucleoprotein complex"/>
    <property type="evidence" value="ECO:0007669"/>
    <property type="project" value="UniProtKB-KW"/>
</dbReference>
<evidence type="ECO:0000256" key="1">
    <source>
        <dbReference type="ARBA" id="ARBA00007596"/>
    </source>
</evidence>
<comment type="caution">
    <text evidence="6">The sequence shown here is derived from an EMBL/GenBank/DDBJ whole genome shotgun (WGS) entry which is preliminary data.</text>
</comment>
<proteinExistence type="inferred from homology"/>
<dbReference type="PROSITE" id="PS00582">
    <property type="entry name" value="RIBOSOMAL_L33"/>
    <property type="match status" value="1"/>
</dbReference>
<dbReference type="OrthoDB" id="9801333at2"/>
<dbReference type="GO" id="GO:0005840">
    <property type="term" value="C:ribosome"/>
    <property type="evidence" value="ECO:0007669"/>
    <property type="project" value="UniProtKB-KW"/>
</dbReference>
<dbReference type="Pfam" id="PF00471">
    <property type="entry name" value="Ribosomal_L33"/>
    <property type="match status" value="1"/>
</dbReference>
<accession>A0A417YC34</accession>
<protein>
    <recommendedName>
        <fullName evidence="4 5">Large ribosomal subunit protein bL33</fullName>
    </recommendedName>
</protein>
<gene>
    <name evidence="5 6" type="primary">rpmG</name>
    <name evidence="6" type="ORF">D1B32_17775</name>
</gene>
<dbReference type="AlphaFoldDB" id="A0A417YC34"/>
<dbReference type="NCBIfam" id="TIGR01023">
    <property type="entry name" value="rpmG_bact"/>
    <property type="match status" value="1"/>
</dbReference>
<dbReference type="GO" id="GO:0005737">
    <property type="term" value="C:cytoplasm"/>
    <property type="evidence" value="ECO:0007669"/>
    <property type="project" value="UniProtKB-ARBA"/>
</dbReference>
<dbReference type="InterPro" id="IPR038584">
    <property type="entry name" value="Ribosomal_bL33_sf"/>
</dbReference>
<evidence type="ECO:0000256" key="2">
    <source>
        <dbReference type="ARBA" id="ARBA00022980"/>
    </source>
</evidence>
<keyword evidence="3 5" id="KW-0687">Ribonucleoprotein</keyword>
<dbReference type="SUPFAM" id="SSF57829">
    <property type="entry name" value="Zn-binding ribosomal proteins"/>
    <property type="match status" value="1"/>
</dbReference>
<evidence type="ECO:0000313" key="7">
    <source>
        <dbReference type="Proteomes" id="UP000285456"/>
    </source>
</evidence>
<comment type="similarity">
    <text evidence="1 5">Belongs to the bacterial ribosomal protein bL33 family.</text>
</comment>
<evidence type="ECO:0000313" key="6">
    <source>
        <dbReference type="EMBL" id="RHW30165.1"/>
    </source>
</evidence>
<dbReference type="Proteomes" id="UP000285456">
    <property type="component" value="Unassembled WGS sequence"/>
</dbReference>
<keyword evidence="2 5" id="KW-0689">Ribosomal protein</keyword>
<reference evidence="6 7" key="1">
    <citation type="journal article" date="2007" name="Int. J. Syst. Evol. Microbiol.">
        <title>Oceanobacillus profundus sp. nov., isolated from a deep-sea sediment core.</title>
        <authorList>
            <person name="Kim Y.G."/>
            <person name="Choi D.H."/>
            <person name="Hyun S."/>
            <person name="Cho B.C."/>
        </authorList>
    </citation>
    <scope>NUCLEOTIDE SEQUENCE [LARGE SCALE GENOMIC DNA]</scope>
    <source>
        <strain evidence="6 7">DSM 18246</strain>
    </source>
</reference>
<dbReference type="GO" id="GO:0003735">
    <property type="term" value="F:structural constituent of ribosome"/>
    <property type="evidence" value="ECO:0007669"/>
    <property type="project" value="InterPro"/>
</dbReference>
<dbReference type="InterPro" id="IPR011332">
    <property type="entry name" value="Ribosomal_zn-bd"/>
</dbReference>
<dbReference type="RefSeq" id="WP_118890041.1">
    <property type="nucleotide sequence ID" value="NZ_JAUOPF010000015.1"/>
</dbReference>